<dbReference type="EMBL" id="UINC01017615">
    <property type="protein sequence ID" value="SVA73235.1"/>
    <property type="molecule type" value="Genomic_DNA"/>
</dbReference>
<sequence>MVHNQYKDTLEDFMDVKSMVKKEPVKEEDLEEKLEMVLSGLKLLMEKRKNRIEQLRSEIKQIEADNKNLEETVSSLLSNF</sequence>
<organism evidence="2">
    <name type="scientific">marine metagenome</name>
    <dbReference type="NCBI Taxonomy" id="408172"/>
    <lineage>
        <taxon>unclassified sequences</taxon>
        <taxon>metagenomes</taxon>
        <taxon>ecological metagenomes</taxon>
    </lineage>
</organism>
<accession>A0A381Y8C2</accession>
<protein>
    <submittedName>
        <fullName evidence="2">Uncharacterized protein</fullName>
    </submittedName>
</protein>
<dbReference type="AlphaFoldDB" id="A0A381Y8C2"/>
<name>A0A381Y8C2_9ZZZZ</name>
<feature type="coiled-coil region" evidence="1">
    <location>
        <begin position="38"/>
        <end position="79"/>
    </location>
</feature>
<evidence type="ECO:0000313" key="2">
    <source>
        <dbReference type="EMBL" id="SVA73235.1"/>
    </source>
</evidence>
<proteinExistence type="predicted"/>
<gene>
    <name evidence="2" type="ORF">METZ01_LOCUS126089</name>
</gene>
<evidence type="ECO:0000256" key="1">
    <source>
        <dbReference type="SAM" id="Coils"/>
    </source>
</evidence>
<reference evidence="2" key="1">
    <citation type="submission" date="2018-05" db="EMBL/GenBank/DDBJ databases">
        <authorList>
            <person name="Lanie J.A."/>
            <person name="Ng W.-L."/>
            <person name="Kazmierczak K.M."/>
            <person name="Andrzejewski T.M."/>
            <person name="Davidsen T.M."/>
            <person name="Wayne K.J."/>
            <person name="Tettelin H."/>
            <person name="Glass J.I."/>
            <person name="Rusch D."/>
            <person name="Podicherti R."/>
            <person name="Tsui H.-C.T."/>
            <person name="Winkler M.E."/>
        </authorList>
    </citation>
    <scope>NUCLEOTIDE SEQUENCE</scope>
</reference>
<keyword evidence="1" id="KW-0175">Coiled coil</keyword>